<protein>
    <submittedName>
        <fullName evidence="2">Uncharacterized protein</fullName>
    </submittedName>
</protein>
<feature type="compositionally biased region" description="Basic residues" evidence="1">
    <location>
        <begin position="323"/>
        <end position="335"/>
    </location>
</feature>
<feature type="compositionally biased region" description="Basic and acidic residues" evidence="1">
    <location>
        <begin position="363"/>
        <end position="374"/>
    </location>
</feature>
<feature type="compositionally biased region" description="Gly residues" evidence="1">
    <location>
        <begin position="71"/>
        <end position="81"/>
    </location>
</feature>
<feature type="region of interest" description="Disordered" evidence="1">
    <location>
        <begin position="60"/>
        <end position="272"/>
    </location>
</feature>
<dbReference type="AlphaFoldDB" id="A0AAN8NAH3"/>
<reference evidence="2 3" key="1">
    <citation type="submission" date="2019-10" db="EMBL/GenBank/DDBJ databases">
        <authorList>
            <person name="Palmer J.M."/>
        </authorList>
    </citation>
    <scope>NUCLEOTIDE SEQUENCE [LARGE SCALE GENOMIC DNA]</scope>
    <source>
        <strain evidence="2 3">TWF506</strain>
    </source>
</reference>
<feature type="compositionally biased region" description="Basic and acidic residues" evidence="1">
    <location>
        <begin position="189"/>
        <end position="207"/>
    </location>
</feature>
<sequence>MSSPLADPPQQHHPQSDPTSRSRPYFRRVTSSQRSHSPPPPERKPICTVIKSVLCFPLCGKKKKPGDGEGEGGGEGGGGGKSEAERLEAKLHELDSIISSEEQTKAPEGDKLPIFTRLRDWTEHQKEEADKREKRTGEGEGEGEGEDGLPTRSVSVPTSMKTPISDLPKERRRRKSEGYLPKSSNDYNRGSRTERKREGLVFEDGRISTRKPGPLPPTRPTIPINFSRPNTPMRSNPASYKGPTYPISRPAANQDAKTSRKIRPVAPPRIPAHAGNYGYDAVPAQEHSGKRDPFFSINFQRLEEVLPTVLRPGFYDNNDSGSPRKHANLRKKAKTSKGDEPSYHHHTREHGKHSSHHHRSHRGLKDETRRRKDPAPSSPDVEVESVTGRRHRHKHCRKHRHRHHYHHHQHHQHQCRHHRFKEEEGGGGGERETILNAFGMPQVVWGGYYEEPLIWQRYDFV</sequence>
<dbReference type="EMBL" id="JAVHJM010000003">
    <property type="protein sequence ID" value="KAK6517165.1"/>
    <property type="molecule type" value="Genomic_DNA"/>
</dbReference>
<accession>A0AAN8NAH3</accession>
<feature type="compositionally biased region" description="Basic residues" evidence="1">
    <location>
        <begin position="388"/>
        <end position="419"/>
    </location>
</feature>
<keyword evidence="3" id="KW-1185">Reference proteome</keyword>
<feature type="compositionally biased region" description="Polar residues" evidence="1">
    <location>
        <begin position="152"/>
        <end position="162"/>
    </location>
</feature>
<feature type="compositionally biased region" description="Basic and acidic residues" evidence="1">
    <location>
        <begin position="102"/>
        <end position="138"/>
    </location>
</feature>
<organism evidence="2 3">
    <name type="scientific">Arthrobotrys conoides</name>
    <dbReference type="NCBI Taxonomy" id="74498"/>
    <lineage>
        <taxon>Eukaryota</taxon>
        <taxon>Fungi</taxon>
        <taxon>Dikarya</taxon>
        <taxon>Ascomycota</taxon>
        <taxon>Pezizomycotina</taxon>
        <taxon>Orbiliomycetes</taxon>
        <taxon>Orbiliales</taxon>
        <taxon>Orbiliaceae</taxon>
        <taxon>Arthrobotrys</taxon>
    </lineage>
</organism>
<feature type="region of interest" description="Disordered" evidence="1">
    <location>
        <begin position="314"/>
        <end position="428"/>
    </location>
</feature>
<evidence type="ECO:0000313" key="2">
    <source>
        <dbReference type="EMBL" id="KAK6517165.1"/>
    </source>
</evidence>
<comment type="caution">
    <text evidence="2">The sequence shown here is derived from an EMBL/GenBank/DDBJ whole genome shotgun (WGS) entry which is preliminary data.</text>
</comment>
<dbReference type="Proteomes" id="UP001307849">
    <property type="component" value="Unassembled WGS sequence"/>
</dbReference>
<proteinExistence type="predicted"/>
<feature type="compositionally biased region" description="Polar residues" evidence="1">
    <location>
        <begin position="227"/>
        <end position="238"/>
    </location>
</feature>
<feature type="compositionally biased region" description="Basic and acidic residues" evidence="1">
    <location>
        <begin position="82"/>
        <end position="95"/>
    </location>
</feature>
<gene>
    <name evidence="2" type="ORF">TWF506_007039</name>
</gene>
<feature type="compositionally biased region" description="Basic residues" evidence="1">
    <location>
        <begin position="344"/>
        <end position="362"/>
    </location>
</feature>
<name>A0AAN8NAH3_9PEZI</name>
<feature type="region of interest" description="Disordered" evidence="1">
    <location>
        <begin position="1"/>
        <end position="47"/>
    </location>
</feature>
<evidence type="ECO:0000256" key="1">
    <source>
        <dbReference type="SAM" id="MobiDB-lite"/>
    </source>
</evidence>
<evidence type="ECO:0000313" key="3">
    <source>
        <dbReference type="Proteomes" id="UP001307849"/>
    </source>
</evidence>